<evidence type="ECO:0000313" key="2">
    <source>
        <dbReference type="EMBL" id="QNP40104.1"/>
    </source>
</evidence>
<dbReference type="Proteomes" id="UP000516018">
    <property type="component" value="Chromosome"/>
</dbReference>
<feature type="transmembrane region" description="Helical" evidence="1">
    <location>
        <begin position="12"/>
        <end position="33"/>
    </location>
</feature>
<evidence type="ECO:0000256" key="1">
    <source>
        <dbReference type="SAM" id="Phobius"/>
    </source>
</evidence>
<keyword evidence="1" id="KW-0812">Transmembrane</keyword>
<name>A0A7H0FVN8_9GAMM</name>
<proteinExistence type="predicted"/>
<dbReference type="AlphaFoldDB" id="A0A7H0FVN8"/>
<dbReference type="InterPro" id="IPR018750">
    <property type="entry name" value="DUF2306_membrane"/>
</dbReference>
<feature type="transmembrane region" description="Helical" evidence="1">
    <location>
        <begin position="113"/>
        <end position="133"/>
    </location>
</feature>
<organism evidence="2 3">
    <name type="scientific">Agrilutibacter terrestris</name>
    <dbReference type="NCBI Taxonomy" id="2865112"/>
    <lineage>
        <taxon>Bacteria</taxon>
        <taxon>Pseudomonadati</taxon>
        <taxon>Pseudomonadota</taxon>
        <taxon>Gammaproteobacteria</taxon>
        <taxon>Lysobacterales</taxon>
        <taxon>Lysobacteraceae</taxon>
        <taxon>Agrilutibacter</taxon>
    </lineage>
</organism>
<evidence type="ECO:0000313" key="3">
    <source>
        <dbReference type="Proteomes" id="UP000516018"/>
    </source>
</evidence>
<feature type="transmembrane region" description="Helical" evidence="1">
    <location>
        <begin position="181"/>
        <end position="201"/>
    </location>
</feature>
<dbReference type="EMBL" id="CP060820">
    <property type="protein sequence ID" value="QNP40104.1"/>
    <property type="molecule type" value="Genomic_DNA"/>
</dbReference>
<dbReference type="RefSeq" id="WP_187711547.1">
    <property type="nucleotide sequence ID" value="NZ_CP060820.1"/>
</dbReference>
<dbReference type="KEGG" id="lsx:H8B22_11450"/>
<feature type="transmembrane region" description="Helical" evidence="1">
    <location>
        <begin position="154"/>
        <end position="175"/>
    </location>
</feature>
<feature type="transmembrane region" description="Helical" evidence="1">
    <location>
        <begin position="45"/>
        <end position="68"/>
    </location>
</feature>
<keyword evidence="1" id="KW-1133">Transmembrane helix</keyword>
<feature type="transmembrane region" description="Helical" evidence="1">
    <location>
        <begin position="89"/>
        <end position="107"/>
    </location>
</feature>
<accession>A0A7H0FVN8</accession>
<protein>
    <submittedName>
        <fullName evidence="2">DUF2306 domain-containing protein</fullName>
    </submittedName>
</protein>
<dbReference type="Pfam" id="PF10067">
    <property type="entry name" value="DUF2306"/>
    <property type="match status" value="1"/>
</dbReference>
<gene>
    <name evidence="2" type="ORF">H8B22_11450</name>
</gene>
<keyword evidence="1" id="KW-0472">Membrane</keyword>
<reference evidence="2 3" key="1">
    <citation type="submission" date="2020-08" db="EMBL/GenBank/DDBJ databases">
        <title>Lysobacter sp. II4 sp. nov., isolated from soil.</title>
        <authorList>
            <person name="Woo C.Y."/>
            <person name="Kim J."/>
        </authorList>
    </citation>
    <scope>NUCLEOTIDE SEQUENCE [LARGE SCALE GENOMIC DNA]</scope>
    <source>
        <strain evidence="2 3">II4</strain>
    </source>
</reference>
<sequence length="220" mass="23618">MSRWLPKAVRWSAGLCFTLLCAAVAIYAFTFLFDALKPEPGNPLHARFAISGLDVPAHFFGGGLALLLAPLQMSEWVRRRIPRLHRLSGGLYAGGVLIAGLAGLSLARHAQGGVATGAGFALLALAWLTTTGIGIRHAIAGDLARHRRWMWRSIALTASAVTLRLILGVGLGALHLPFPPVYLLAAWGSWTFNLTVCELLLRSSRRRVQVPATQALSGAR</sequence>
<keyword evidence="3" id="KW-1185">Reference proteome</keyword>